<evidence type="ECO:0000256" key="1">
    <source>
        <dbReference type="ARBA" id="ARBA00022801"/>
    </source>
</evidence>
<protein>
    <recommendedName>
        <fullName evidence="2">Nudix hydrolase domain-containing protein</fullName>
    </recommendedName>
</protein>
<evidence type="ECO:0000313" key="4">
    <source>
        <dbReference type="Proteomes" id="UP000177328"/>
    </source>
</evidence>
<dbReference type="InterPro" id="IPR020084">
    <property type="entry name" value="NUDIX_hydrolase_CS"/>
</dbReference>
<organism evidence="3 4">
    <name type="scientific">Candidatus Daviesbacteria bacterium RIFCSPHIGHO2_02_FULL_43_12</name>
    <dbReference type="NCBI Taxonomy" id="1797776"/>
    <lineage>
        <taxon>Bacteria</taxon>
        <taxon>Candidatus Daviesiibacteriota</taxon>
    </lineage>
</organism>
<comment type="caution">
    <text evidence="3">The sequence shown here is derived from an EMBL/GenBank/DDBJ whole genome shotgun (WGS) entry which is preliminary data.</text>
</comment>
<dbReference type="Pfam" id="PF00293">
    <property type="entry name" value="NUDIX"/>
    <property type="match status" value="1"/>
</dbReference>
<dbReference type="PROSITE" id="PS51462">
    <property type="entry name" value="NUDIX"/>
    <property type="match status" value="1"/>
</dbReference>
<proteinExistence type="predicted"/>
<dbReference type="PANTHER" id="PTHR43222:SF2">
    <property type="entry name" value="NUDIX HYDROLASE 23, CHLOROPLASTIC"/>
    <property type="match status" value="1"/>
</dbReference>
<dbReference type="Gene3D" id="3.90.79.10">
    <property type="entry name" value="Nucleoside Triphosphate Pyrophosphohydrolase"/>
    <property type="match status" value="1"/>
</dbReference>
<dbReference type="Proteomes" id="UP000177328">
    <property type="component" value="Unassembled WGS sequence"/>
</dbReference>
<dbReference type="SUPFAM" id="SSF55811">
    <property type="entry name" value="Nudix"/>
    <property type="match status" value="1"/>
</dbReference>
<dbReference type="InterPro" id="IPR000086">
    <property type="entry name" value="NUDIX_hydrolase_dom"/>
</dbReference>
<dbReference type="PANTHER" id="PTHR43222">
    <property type="entry name" value="NUDIX HYDROLASE 23"/>
    <property type="match status" value="1"/>
</dbReference>
<sequence length="169" mass="19737">MFKYCPNCGAEIKDQTKQGFKCPSCHKSTFYNSKPTATVTPVYREKEILVGVREQDPHKGSFELLGGFLRNGEDPKDGAVREFQEETGVMIDKKDLRLFDVLVDKYPYEGNTYFTLNFFYLITFEKRIILESSEEVSRFLWMNLDRRVHMAFEYENVVVDKLAKTTGRE</sequence>
<evidence type="ECO:0000313" key="3">
    <source>
        <dbReference type="EMBL" id="OGE41270.1"/>
    </source>
</evidence>
<dbReference type="Gene3D" id="2.20.28.30">
    <property type="entry name" value="RNA polymerase ii, chain L"/>
    <property type="match status" value="1"/>
</dbReference>
<dbReference type="PROSITE" id="PS00893">
    <property type="entry name" value="NUDIX_BOX"/>
    <property type="match status" value="1"/>
</dbReference>
<feature type="domain" description="Nudix hydrolase" evidence="2">
    <location>
        <begin position="33"/>
        <end position="164"/>
    </location>
</feature>
<dbReference type="InterPro" id="IPR015797">
    <property type="entry name" value="NUDIX_hydrolase-like_dom_sf"/>
</dbReference>
<accession>A0A1F5KKD3</accession>
<evidence type="ECO:0000259" key="2">
    <source>
        <dbReference type="PROSITE" id="PS51462"/>
    </source>
</evidence>
<name>A0A1F5KKD3_9BACT</name>
<dbReference type="EMBL" id="MFDD01000002">
    <property type="protein sequence ID" value="OGE41270.1"/>
    <property type="molecule type" value="Genomic_DNA"/>
</dbReference>
<reference evidence="3 4" key="1">
    <citation type="journal article" date="2016" name="Nat. Commun.">
        <title>Thousands of microbial genomes shed light on interconnected biogeochemical processes in an aquifer system.</title>
        <authorList>
            <person name="Anantharaman K."/>
            <person name="Brown C.T."/>
            <person name="Hug L.A."/>
            <person name="Sharon I."/>
            <person name="Castelle C.J."/>
            <person name="Probst A.J."/>
            <person name="Thomas B.C."/>
            <person name="Singh A."/>
            <person name="Wilkins M.J."/>
            <person name="Karaoz U."/>
            <person name="Brodie E.L."/>
            <person name="Williams K.H."/>
            <person name="Hubbard S.S."/>
            <person name="Banfield J.F."/>
        </authorList>
    </citation>
    <scope>NUCLEOTIDE SEQUENCE [LARGE SCALE GENOMIC DNA]</scope>
</reference>
<keyword evidence="1" id="KW-0378">Hydrolase</keyword>
<dbReference type="GO" id="GO:0016787">
    <property type="term" value="F:hydrolase activity"/>
    <property type="evidence" value="ECO:0007669"/>
    <property type="project" value="UniProtKB-KW"/>
</dbReference>
<dbReference type="AlphaFoldDB" id="A0A1F5KKD3"/>
<gene>
    <name evidence="3" type="ORF">A3D25_01970</name>
</gene>